<keyword evidence="2" id="KW-1185">Reference proteome</keyword>
<evidence type="ECO:0000313" key="1">
    <source>
        <dbReference type="EMBL" id="BDN84773.1"/>
    </source>
</evidence>
<reference evidence="1" key="1">
    <citation type="submission" date="2022-06" db="EMBL/GenBank/DDBJ databases">
        <title>Complete genome sequence of Mycobacterium pseudoshottsii NJB1907-Z4.</title>
        <authorList>
            <person name="Komine T."/>
            <person name="Fukano H."/>
            <person name="Wada S."/>
        </authorList>
    </citation>
    <scope>NUCLEOTIDE SEQUENCE</scope>
    <source>
        <strain evidence="1">NJB1907-Z4</strain>
    </source>
</reference>
<proteinExistence type="predicted"/>
<evidence type="ECO:0000313" key="2">
    <source>
        <dbReference type="Proteomes" id="UP001058626"/>
    </source>
</evidence>
<dbReference type="EMBL" id="AP026367">
    <property type="protein sequence ID" value="BDN84773.1"/>
    <property type="molecule type" value="Genomic_DNA"/>
</dbReference>
<dbReference type="AlphaFoldDB" id="A0A9N7QN49"/>
<protein>
    <submittedName>
        <fullName evidence="1">Uncharacterized protein</fullName>
    </submittedName>
</protein>
<accession>A0A9N7QN49</accession>
<name>A0A9N7QN49_9MYCO</name>
<gene>
    <name evidence="1" type="ORF">NJB1907Z4_C49880</name>
</gene>
<sequence length="73" mass="7934">MVTVAKAFIEITLGECRLAADRANGQRRSRFLAEQLNAGGDEGVAAYGVAIFQRDARPATPSLTRLHIPPRIK</sequence>
<organism evidence="1 2">
    <name type="scientific">Mycobacterium pseudoshottsii</name>
    <dbReference type="NCBI Taxonomy" id="265949"/>
    <lineage>
        <taxon>Bacteria</taxon>
        <taxon>Bacillati</taxon>
        <taxon>Actinomycetota</taxon>
        <taxon>Actinomycetes</taxon>
        <taxon>Mycobacteriales</taxon>
        <taxon>Mycobacteriaceae</taxon>
        <taxon>Mycobacterium</taxon>
        <taxon>Mycobacterium ulcerans group</taxon>
    </lineage>
</organism>
<dbReference type="Proteomes" id="UP001058626">
    <property type="component" value="Chromosome"/>
</dbReference>